<evidence type="ECO:0008006" key="3">
    <source>
        <dbReference type="Google" id="ProtNLM"/>
    </source>
</evidence>
<dbReference type="EMBL" id="NBSK02000009">
    <property type="protein sequence ID" value="KAJ0187866.1"/>
    <property type="molecule type" value="Genomic_DNA"/>
</dbReference>
<proteinExistence type="predicted"/>
<dbReference type="PANTHER" id="PTHR31973:SF190">
    <property type="entry name" value="MULE TRANSPOSASE DOMAIN-CONTAINING PROTEIN"/>
    <property type="match status" value="1"/>
</dbReference>
<accession>A0A9R1WUA6</accession>
<gene>
    <name evidence="1" type="ORF">LSAT_V11C900472990</name>
</gene>
<protein>
    <recommendedName>
        <fullName evidence="3">MULE transposase domain-containing protein</fullName>
    </recommendedName>
</protein>
<reference evidence="1 2" key="1">
    <citation type="journal article" date="2017" name="Nat. Commun.">
        <title>Genome assembly with in vitro proximity ligation data and whole-genome triplication in lettuce.</title>
        <authorList>
            <person name="Reyes-Chin-Wo S."/>
            <person name="Wang Z."/>
            <person name="Yang X."/>
            <person name="Kozik A."/>
            <person name="Arikit S."/>
            <person name="Song C."/>
            <person name="Xia L."/>
            <person name="Froenicke L."/>
            <person name="Lavelle D.O."/>
            <person name="Truco M.J."/>
            <person name="Xia R."/>
            <person name="Zhu S."/>
            <person name="Xu C."/>
            <person name="Xu H."/>
            <person name="Xu X."/>
            <person name="Cox K."/>
            <person name="Korf I."/>
            <person name="Meyers B.C."/>
            <person name="Michelmore R.W."/>
        </authorList>
    </citation>
    <scope>NUCLEOTIDE SEQUENCE [LARGE SCALE GENOMIC DNA]</scope>
    <source>
        <strain evidence="2">cv. Salinas</strain>
        <tissue evidence="1">Seedlings</tissue>
    </source>
</reference>
<organism evidence="1 2">
    <name type="scientific">Lactuca sativa</name>
    <name type="common">Garden lettuce</name>
    <dbReference type="NCBI Taxonomy" id="4236"/>
    <lineage>
        <taxon>Eukaryota</taxon>
        <taxon>Viridiplantae</taxon>
        <taxon>Streptophyta</taxon>
        <taxon>Embryophyta</taxon>
        <taxon>Tracheophyta</taxon>
        <taxon>Spermatophyta</taxon>
        <taxon>Magnoliopsida</taxon>
        <taxon>eudicotyledons</taxon>
        <taxon>Gunneridae</taxon>
        <taxon>Pentapetalae</taxon>
        <taxon>asterids</taxon>
        <taxon>campanulids</taxon>
        <taxon>Asterales</taxon>
        <taxon>Asteraceae</taxon>
        <taxon>Cichorioideae</taxon>
        <taxon>Cichorieae</taxon>
        <taxon>Lactucinae</taxon>
        <taxon>Lactuca</taxon>
    </lineage>
</organism>
<dbReference type="PANTHER" id="PTHR31973">
    <property type="entry name" value="POLYPROTEIN, PUTATIVE-RELATED"/>
    <property type="match status" value="1"/>
</dbReference>
<evidence type="ECO:0000313" key="1">
    <source>
        <dbReference type="EMBL" id="KAJ0187866.1"/>
    </source>
</evidence>
<sequence>MFCFGNKFRNSFKSKGFTLKIFKSINENRSFLAEILGMSHGMLPVTYAIVEAENLKSWSWFLECLGEDLDLPTTTNFSFISDRQKVPFKVIIVGIVSKATTILGKYLTRLCMILLGCLHHSNLTG</sequence>
<comment type="caution">
    <text evidence="1">The sequence shown here is derived from an EMBL/GenBank/DDBJ whole genome shotgun (WGS) entry which is preliminary data.</text>
</comment>
<keyword evidence="2" id="KW-1185">Reference proteome</keyword>
<dbReference type="AlphaFoldDB" id="A0A9R1WUA6"/>
<evidence type="ECO:0000313" key="2">
    <source>
        <dbReference type="Proteomes" id="UP000235145"/>
    </source>
</evidence>
<name>A0A9R1WUA6_LACSA</name>
<dbReference type="Proteomes" id="UP000235145">
    <property type="component" value="Unassembled WGS sequence"/>
</dbReference>